<dbReference type="EC" id="5.2.1.8" evidence="6"/>
<keyword evidence="2 6" id="KW-0378">Hydrolase</keyword>
<dbReference type="SMART" id="SM00797">
    <property type="entry name" value="AHS2"/>
    <property type="match status" value="1"/>
</dbReference>
<dbReference type="SMART" id="SM00796">
    <property type="entry name" value="AHS1"/>
    <property type="match status" value="1"/>
</dbReference>
<dbReference type="PANTHER" id="PTHR43309">
    <property type="entry name" value="5-OXOPROLINASE SUBUNIT C"/>
    <property type="match status" value="1"/>
</dbReference>
<evidence type="ECO:0000313" key="6">
    <source>
        <dbReference type="EMBL" id="KPD02284.1"/>
    </source>
</evidence>
<dbReference type="RefSeq" id="WP_053908711.1">
    <property type="nucleotide sequence ID" value="NZ_CAWMUS010000022.1"/>
</dbReference>
<keyword evidence="1" id="KW-0547">Nucleotide-binding</keyword>
<keyword evidence="7" id="KW-1185">Reference proteome</keyword>
<reference evidence="6 7" key="1">
    <citation type="submission" date="2015-07" db="EMBL/GenBank/DDBJ databases">
        <title>ATOL: Assembling a taxonomically balanced genome-scale reconstruction of the evolutionary history of the Enterobacteriaceae.</title>
        <authorList>
            <person name="Plunkett G.III."/>
            <person name="Neeno-Eckwall E.C."/>
            <person name="Glasner J.D."/>
            <person name="Perna N.T."/>
        </authorList>
    </citation>
    <scope>NUCLEOTIDE SEQUENCE [LARGE SCALE GENOMIC DNA]</scope>
    <source>
        <strain evidence="6 7">ATCC 35017</strain>
    </source>
</reference>
<evidence type="ECO:0000256" key="1">
    <source>
        <dbReference type="ARBA" id="ARBA00022741"/>
    </source>
</evidence>
<accession>A0A0N1KHU1</accession>
<dbReference type="InterPro" id="IPR003833">
    <property type="entry name" value="CT_C_D"/>
</dbReference>
<evidence type="ECO:0000256" key="3">
    <source>
        <dbReference type="ARBA" id="ARBA00022840"/>
    </source>
</evidence>
<dbReference type="EMBL" id="LGAA01000022">
    <property type="protein sequence ID" value="KPD02284.1"/>
    <property type="molecule type" value="Genomic_DNA"/>
</dbReference>
<dbReference type="Pfam" id="PF02682">
    <property type="entry name" value="CT_C_D"/>
    <property type="match status" value="1"/>
</dbReference>
<dbReference type="Proteomes" id="UP000053226">
    <property type="component" value="Unassembled WGS sequence"/>
</dbReference>
<dbReference type="Gene3D" id="2.40.100.10">
    <property type="entry name" value="Cyclophilin-like"/>
    <property type="match status" value="2"/>
</dbReference>
<dbReference type="PANTHER" id="PTHR43309:SF3">
    <property type="entry name" value="5-OXOPROLINASE SUBUNIT C"/>
    <property type="match status" value="1"/>
</dbReference>
<dbReference type="AlphaFoldDB" id="A0A0N1KHU1"/>
<dbReference type="SUPFAM" id="SSF160467">
    <property type="entry name" value="PH0987 N-terminal domain-like"/>
    <property type="match status" value="1"/>
</dbReference>
<dbReference type="Gene3D" id="3.30.1360.40">
    <property type="match status" value="1"/>
</dbReference>
<proteinExistence type="predicted"/>
<evidence type="ECO:0000259" key="4">
    <source>
        <dbReference type="SMART" id="SM00796"/>
    </source>
</evidence>
<evidence type="ECO:0000259" key="5">
    <source>
        <dbReference type="SMART" id="SM00797"/>
    </source>
</evidence>
<gene>
    <name evidence="6" type="ORF">M992_2286</name>
</gene>
<dbReference type="InterPro" id="IPR003778">
    <property type="entry name" value="CT_A_B"/>
</dbReference>
<dbReference type="GO" id="GO:0003755">
    <property type="term" value="F:peptidyl-prolyl cis-trans isomerase activity"/>
    <property type="evidence" value="ECO:0007669"/>
    <property type="project" value="UniProtKB-EC"/>
</dbReference>
<evidence type="ECO:0000313" key="7">
    <source>
        <dbReference type="Proteomes" id="UP000053226"/>
    </source>
</evidence>
<comment type="caution">
    <text evidence="6">The sequence shown here is derived from an EMBL/GenBank/DDBJ whole genome shotgun (WGS) entry which is preliminary data.</text>
</comment>
<dbReference type="GO" id="GO:0005524">
    <property type="term" value="F:ATP binding"/>
    <property type="evidence" value="ECO:0007669"/>
    <property type="project" value="UniProtKB-KW"/>
</dbReference>
<dbReference type="InterPro" id="IPR029000">
    <property type="entry name" value="Cyclophilin-like_dom_sf"/>
</dbReference>
<dbReference type="OrthoDB" id="9768696at2"/>
<dbReference type="NCBIfam" id="TIGR00724">
    <property type="entry name" value="urea_amlyse_rel"/>
    <property type="match status" value="1"/>
</dbReference>
<dbReference type="InterPro" id="IPR052708">
    <property type="entry name" value="PxpC"/>
</dbReference>
<sequence>MRFLPINDRALLVELTNLEHTLALFAALNTQSIAGIEQIIPAAKTLLVHYSPWITTPTRLARQIARCDLSAKLLKQGKHLAIPVHYCGEDLSDVAEYLGMTTAQLITRHTESLYQVAFTGFAPGFAYMIAPDAQINVPRRKTPRTRIPAGSVALAGEFSGIYPQASPGGWQLIGKTDMAMWDIDRAEPALLKPGYQVSFYNADQAPPTISLPTIDSTENSRVLSATPASQNTAMTDKETPSSIVGLTLLSVGLQTLYQDAGRAGQAALGISASGAMDKQALHSANRAVGNPPDTVCLEITQGGFRAQAECDMLIAITGATGAIELVTADQQVHALPSYQPVHLSCGDQLILGQLTSGVRRYLAVRGGFAVSPILGSCSYDSLANVGPAPLKVGEQIAINSRVWSLSQHSSPLSAVSLTEMPAFRYPTSEEITVLDIYLGPRTDWFTAQALERLLQQSWQVTPASNRIGLRLSAEHGLSRSQTQELPSEGTCLGAIQVPADGQPVLFLHDHPLTGGYPVIATVAEYHIDLAGQIPINGRIRFNPISQFNEINKGSANDE</sequence>
<evidence type="ECO:0000256" key="2">
    <source>
        <dbReference type="ARBA" id="ARBA00022801"/>
    </source>
</evidence>
<keyword evidence="3" id="KW-0067">ATP-binding</keyword>
<name>A0A0N1KHU1_9GAMM</name>
<dbReference type="EC" id="3.5.1.54" evidence="6"/>
<dbReference type="SUPFAM" id="SSF50891">
    <property type="entry name" value="Cyclophilin-like"/>
    <property type="match status" value="2"/>
</dbReference>
<feature type="domain" description="Carboxyltransferase" evidence="4">
    <location>
        <begin position="1"/>
        <end position="191"/>
    </location>
</feature>
<dbReference type="Pfam" id="PF02626">
    <property type="entry name" value="CT_A_B"/>
    <property type="match status" value="1"/>
</dbReference>
<protein>
    <submittedName>
        <fullName evidence="6">Allophanate hydrolase 2 subunit 1/allophanate hydrolase 2 subunit 2</fullName>
        <ecNumber evidence="6">3.5.1.54</ecNumber>
        <ecNumber evidence="6">5.2.1.8</ecNumber>
    </submittedName>
</protein>
<keyword evidence="6" id="KW-0413">Isomerase</keyword>
<feature type="domain" description="Carboxyltransferase" evidence="5">
    <location>
        <begin position="267"/>
        <end position="556"/>
    </location>
</feature>
<organism evidence="6 7">
    <name type="scientific">Moellerella wisconsensis ATCC 35017</name>
    <dbReference type="NCBI Taxonomy" id="1354267"/>
    <lineage>
        <taxon>Bacteria</taxon>
        <taxon>Pseudomonadati</taxon>
        <taxon>Pseudomonadota</taxon>
        <taxon>Gammaproteobacteria</taxon>
        <taxon>Enterobacterales</taxon>
        <taxon>Morganellaceae</taxon>
        <taxon>Moellerella</taxon>
    </lineage>
</organism>
<dbReference type="GO" id="GO:0004039">
    <property type="term" value="F:allophanate hydrolase activity"/>
    <property type="evidence" value="ECO:0007669"/>
    <property type="project" value="UniProtKB-EC"/>
</dbReference>